<proteinExistence type="inferred from homology"/>
<evidence type="ECO:0000259" key="7">
    <source>
        <dbReference type="Pfam" id="PF00294"/>
    </source>
</evidence>
<dbReference type="PROSITE" id="PS00584">
    <property type="entry name" value="PFKB_KINASES_2"/>
    <property type="match status" value="1"/>
</dbReference>
<reference evidence="8" key="1">
    <citation type="submission" date="2020-10" db="EMBL/GenBank/DDBJ databases">
        <authorList>
            <person name="Gilroy R."/>
        </authorList>
    </citation>
    <scope>NUCLEOTIDE SEQUENCE</scope>
    <source>
        <strain evidence="8">CHK188-20938</strain>
    </source>
</reference>
<dbReference type="SUPFAM" id="SSF53613">
    <property type="entry name" value="Ribokinase-like"/>
    <property type="match status" value="1"/>
</dbReference>
<dbReference type="GO" id="GO:0008865">
    <property type="term" value="F:fructokinase activity"/>
    <property type="evidence" value="ECO:0007669"/>
    <property type="project" value="UniProtKB-ARBA"/>
</dbReference>
<evidence type="ECO:0000256" key="5">
    <source>
        <dbReference type="ARBA" id="ARBA00022840"/>
    </source>
</evidence>
<dbReference type="GO" id="GO:0005524">
    <property type="term" value="F:ATP binding"/>
    <property type="evidence" value="ECO:0007669"/>
    <property type="project" value="UniProtKB-KW"/>
</dbReference>
<comment type="similarity">
    <text evidence="1 6">Belongs to the carbohydrate kinase PfkB family.</text>
</comment>
<dbReference type="AlphaFoldDB" id="A0A9D1TAI6"/>
<evidence type="ECO:0000256" key="6">
    <source>
        <dbReference type="RuleBase" id="RU003704"/>
    </source>
</evidence>
<name>A0A9D1TAI6_9FIRM</name>
<evidence type="ECO:0000313" key="9">
    <source>
        <dbReference type="Proteomes" id="UP000824169"/>
    </source>
</evidence>
<accession>A0A9D1TAI6</accession>
<keyword evidence="3" id="KW-0547">Nucleotide-binding</keyword>
<organism evidence="8 9">
    <name type="scientific">Candidatus Scatomonas pullistercoris</name>
    <dbReference type="NCBI Taxonomy" id="2840920"/>
    <lineage>
        <taxon>Bacteria</taxon>
        <taxon>Bacillati</taxon>
        <taxon>Bacillota</taxon>
        <taxon>Clostridia</taxon>
        <taxon>Lachnospirales</taxon>
        <taxon>Lachnospiraceae</taxon>
        <taxon>Lachnospiraceae incertae sedis</taxon>
        <taxon>Candidatus Scatomonas</taxon>
    </lineage>
</organism>
<dbReference type="InterPro" id="IPR050306">
    <property type="entry name" value="PfkB_Carbo_kinase"/>
</dbReference>
<keyword evidence="2 6" id="KW-0808">Transferase</keyword>
<dbReference type="PRINTS" id="PR00990">
    <property type="entry name" value="RIBOKINASE"/>
</dbReference>
<dbReference type="Pfam" id="PF00294">
    <property type="entry name" value="PfkB"/>
    <property type="match status" value="1"/>
</dbReference>
<keyword evidence="5" id="KW-0067">ATP-binding</keyword>
<keyword evidence="4 6" id="KW-0418">Kinase</keyword>
<dbReference type="PANTHER" id="PTHR43085:SF1">
    <property type="entry name" value="PSEUDOURIDINE KINASE-RELATED"/>
    <property type="match status" value="1"/>
</dbReference>
<dbReference type="Proteomes" id="UP000824169">
    <property type="component" value="Unassembled WGS sequence"/>
</dbReference>
<dbReference type="Gene3D" id="3.40.1190.20">
    <property type="match status" value="1"/>
</dbReference>
<sequence length="314" mass="34061">MFDVTALGEVLIDFTPCGTSEGGRNLFEQNPGGAPANVLAALSRLGRKTAFIGKVGEDMHGLLLKETLEDCGVDVSGMLVDPAYFTTLAFVALKDGERSFSFARKPGADTRLTKEEVRTELLKKTKIFHCGSLSLTDEPARSATLYAVETARKAGALISYDPNYRAPLWRSQEEAVAQMRSLIPFVDIMKISDEETALLTGCREPEDAAEALLQQGVSCAVVTLGGDGALMRTKQFCIREKGRKRQVVDTTGAGDSFWGGILDRFAETGADPEKLTEEQGREFLRFANAVAGICVERRGGIPAMPSLEEVQKEL</sequence>
<evidence type="ECO:0000256" key="4">
    <source>
        <dbReference type="ARBA" id="ARBA00022777"/>
    </source>
</evidence>
<dbReference type="InterPro" id="IPR011611">
    <property type="entry name" value="PfkB_dom"/>
</dbReference>
<reference evidence="8" key="2">
    <citation type="journal article" date="2021" name="PeerJ">
        <title>Extensive microbial diversity within the chicken gut microbiome revealed by metagenomics and culture.</title>
        <authorList>
            <person name="Gilroy R."/>
            <person name="Ravi A."/>
            <person name="Getino M."/>
            <person name="Pursley I."/>
            <person name="Horton D.L."/>
            <person name="Alikhan N.F."/>
            <person name="Baker D."/>
            <person name="Gharbi K."/>
            <person name="Hall N."/>
            <person name="Watson M."/>
            <person name="Adriaenssens E.M."/>
            <person name="Foster-Nyarko E."/>
            <person name="Jarju S."/>
            <person name="Secka A."/>
            <person name="Antonio M."/>
            <person name="Oren A."/>
            <person name="Chaudhuri R.R."/>
            <person name="La Ragione R."/>
            <person name="Hildebrand F."/>
            <person name="Pallen M.J."/>
        </authorList>
    </citation>
    <scope>NUCLEOTIDE SEQUENCE</scope>
    <source>
        <strain evidence="8">CHK188-20938</strain>
    </source>
</reference>
<evidence type="ECO:0000256" key="1">
    <source>
        <dbReference type="ARBA" id="ARBA00010688"/>
    </source>
</evidence>
<dbReference type="PANTHER" id="PTHR43085">
    <property type="entry name" value="HEXOKINASE FAMILY MEMBER"/>
    <property type="match status" value="1"/>
</dbReference>
<gene>
    <name evidence="8" type="ORF">IAB71_06720</name>
</gene>
<dbReference type="CDD" id="cd01167">
    <property type="entry name" value="bac_FRK"/>
    <property type="match status" value="1"/>
</dbReference>
<dbReference type="InterPro" id="IPR002173">
    <property type="entry name" value="Carboh/pur_kinase_PfkB_CS"/>
</dbReference>
<protein>
    <submittedName>
        <fullName evidence="8">Carbohydrate kinase</fullName>
    </submittedName>
</protein>
<dbReference type="InterPro" id="IPR002139">
    <property type="entry name" value="Ribo/fructo_kinase"/>
</dbReference>
<evidence type="ECO:0000256" key="3">
    <source>
        <dbReference type="ARBA" id="ARBA00022741"/>
    </source>
</evidence>
<evidence type="ECO:0000256" key="2">
    <source>
        <dbReference type="ARBA" id="ARBA00022679"/>
    </source>
</evidence>
<dbReference type="GO" id="GO:0006000">
    <property type="term" value="P:fructose metabolic process"/>
    <property type="evidence" value="ECO:0007669"/>
    <property type="project" value="UniProtKB-ARBA"/>
</dbReference>
<feature type="domain" description="Carbohydrate kinase PfkB" evidence="7">
    <location>
        <begin position="3"/>
        <end position="305"/>
    </location>
</feature>
<dbReference type="InterPro" id="IPR029056">
    <property type="entry name" value="Ribokinase-like"/>
</dbReference>
<evidence type="ECO:0000313" key="8">
    <source>
        <dbReference type="EMBL" id="HIV25465.1"/>
    </source>
</evidence>
<dbReference type="EMBL" id="DVOO01000018">
    <property type="protein sequence ID" value="HIV25465.1"/>
    <property type="molecule type" value="Genomic_DNA"/>
</dbReference>
<comment type="caution">
    <text evidence="8">The sequence shown here is derived from an EMBL/GenBank/DDBJ whole genome shotgun (WGS) entry which is preliminary data.</text>
</comment>